<dbReference type="Proteomes" id="UP000327013">
    <property type="component" value="Chromosome 7"/>
</dbReference>
<dbReference type="Pfam" id="PF00856">
    <property type="entry name" value="SET"/>
    <property type="match status" value="1"/>
</dbReference>
<dbReference type="InterPro" id="IPR001214">
    <property type="entry name" value="SET_dom"/>
</dbReference>
<dbReference type="PANTHER" id="PTHR47780">
    <property type="entry name" value="PROTEIN SET DOMAIN GROUP 41"/>
    <property type="match status" value="1"/>
</dbReference>
<gene>
    <name evidence="2" type="ORF">FH972_018312</name>
</gene>
<dbReference type="InterPro" id="IPR046341">
    <property type="entry name" value="SET_dom_sf"/>
</dbReference>
<dbReference type="AlphaFoldDB" id="A0A5N6RLK5"/>
<protein>
    <recommendedName>
        <fullName evidence="1">SET domain-containing protein</fullName>
    </recommendedName>
</protein>
<dbReference type="OrthoDB" id="5945798at2759"/>
<evidence type="ECO:0000259" key="1">
    <source>
        <dbReference type="PROSITE" id="PS50280"/>
    </source>
</evidence>
<sequence>MEGEMEMSMSASEDMEMGEDITPPLPPLAYSLHDAFLLSHCSSCFSPLPSPPLLPTNSLLYCSPRCSSSSLHVSTAELHLLQSRPSAIADTSDLRAALRLLQSLPAASRSLRAGRIAGLLTNRDKLLATTGDEEFVGRIREGAAAMAAARKMRDGDEAEAWGPDDVALEAALCLVLTNAVEVQDNTGRTLGIAVYGPSFCWINHSCSPNACYRISLPSPPACCAQARLRIVPCARHCREAQIESGVCSISELTKDEVCENSGPRIVVRSIKRIKKGEEVTVAYTDLLQPKAVRQSELWSKYQFICCCRRCNASPVTYVDHTLQEISAATLHSSSLRSNHKFYSDNAIRRLTDYVDDAITEYLSVGDPESCCKKLEDILSQGLLYKQLEGREVKSQPTFKLHPLHYLSLNAYTTLASAYRVRASDLVALSSEMDGHLLEALDLRRISAAYSLLLAGATHHLFHSESSLIASAANFWISAGESLLTLARSSVWSGFVKRGLPVANLSSLSKYICSKCSLMENFKAILHHRQPQNTDIEGISSEFLDCVTNITQKVWNFLIHGCQYLRVFKDPIDFSWLETMKYSGIGNVQPHLSSPAVDSYHGTEGSVSICEAHMYIFQFGVHCLQYGGYLASICYGRHSHLTDHTRSILDCEEC</sequence>
<dbReference type="SUPFAM" id="SSF82199">
    <property type="entry name" value="SET domain"/>
    <property type="match status" value="1"/>
</dbReference>
<dbReference type="InterPro" id="IPR011990">
    <property type="entry name" value="TPR-like_helical_dom_sf"/>
</dbReference>
<dbReference type="PROSITE" id="PS50280">
    <property type="entry name" value="SET"/>
    <property type="match status" value="1"/>
</dbReference>
<dbReference type="CDD" id="cd20071">
    <property type="entry name" value="SET_SMYD"/>
    <property type="match status" value="1"/>
</dbReference>
<accession>A0A5N6RLK5</accession>
<feature type="domain" description="SET" evidence="1">
    <location>
        <begin position="96"/>
        <end position="284"/>
    </location>
</feature>
<dbReference type="PANTHER" id="PTHR47780:SF1">
    <property type="entry name" value="PROTEIN SET DOMAIN GROUP 41"/>
    <property type="match status" value="1"/>
</dbReference>
<dbReference type="EMBL" id="CM017327">
    <property type="protein sequence ID" value="KAE8100412.1"/>
    <property type="molecule type" value="Genomic_DNA"/>
</dbReference>
<keyword evidence="3" id="KW-1185">Reference proteome</keyword>
<dbReference type="Gene3D" id="1.25.40.10">
    <property type="entry name" value="Tetratricopeptide repeat domain"/>
    <property type="match status" value="1"/>
</dbReference>
<proteinExistence type="predicted"/>
<reference evidence="2 3" key="1">
    <citation type="submission" date="2019-06" db="EMBL/GenBank/DDBJ databases">
        <title>A chromosomal-level reference genome of Carpinus fangiana (Coryloideae, Betulaceae).</title>
        <authorList>
            <person name="Yang X."/>
            <person name="Wang Z."/>
            <person name="Zhang L."/>
            <person name="Hao G."/>
            <person name="Liu J."/>
            <person name="Yang Y."/>
        </authorList>
    </citation>
    <scope>NUCLEOTIDE SEQUENCE [LARGE SCALE GENOMIC DNA]</scope>
    <source>
        <strain evidence="2">Cfa_2016G</strain>
        <tissue evidence="2">Leaf</tissue>
    </source>
</reference>
<dbReference type="Gene3D" id="2.170.270.10">
    <property type="entry name" value="SET domain"/>
    <property type="match status" value="1"/>
</dbReference>
<organism evidence="2 3">
    <name type="scientific">Carpinus fangiana</name>
    <dbReference type="NCBI Taxonomy" id="176857"/>
    <lineage>
        <taxon>Eukaryota</taxon>
        <taxon>Viridiplantae</taxon>
        <taxon>Streptophyta</taxon>
        <taxon>Embryophyta</taxon>
        <taxon>Tracheophyta</taxon>
        <taxon>Spermatophyta</taxon>
        <taxon>Magnoliopsida</taxon>
        <taxon>eudicotyledons</taxon>
        <taxon>Gunneridae</taxon>
        <taxon>Pentapetalae</taxon>
        <taxon>rosids</taxon>
        <taxon>fabids</taxon>
        <taxon>Fagales</taxon>
        <taxon>Betulaceae</taxon>
        <taxon>Carpinus</taxon>
    </lineage>
</organism>
<name>A0A5N6RLK5_9ROSI</name>
<evidence type="ECO:0000313" key="3">
    <source>
        <dbReference type="Proteomes" id="UP000327013"/>
    </source>
</evidence>
<evidence type="ECO:0000313" key="2">
    <source>
        <dbReference type="EMBL" id="KAE8100412.1"/>
    </source>
</evidence>